<keyword evidence="2" id="KW-1185">Reference proteome</keyword>
<organism evidence="3">
    <name type="scientific">Schistocephalus solidus</name>
    <name type="common">Tapeworm</name>
    <dbReference type="NCBI Taxonomy" id="70667"/>
    <lineage>
        <taxon>Eukaryota</taxon>
        <taxon>Metazoa</taxon>
        <taxon>Spiralia</taxon>
        <taxon>Lophotrochozoa</taxon>
        <taxon>Platyhelminthes</taxon>
        <taxon>Cestoda</taxon>
        <taxon>Eucestoda</taxon>
        <taxon>Diphyllobothriidea</taxon>
        <taxon>Diphyllobothriidae</taxon>
        <taxon>Schistocephalus</taxon>
    </lineage>
</organism>
<dbReference type="Proteomes" id="UP000275846">
    <property type="component" value="Unassembled WGS sequence"/>
</dbReference>
<evidence type="ECO:0000313" key="2">
    <source>
        <dbReference type="Proteomes" id="UP000275846"/>
    </source>
</evidence>
<gene>
    <name evidence="1" type="ORF">SSLN_LOCUS4191</name>
</gene>
<reference evidence="1 2" key="2">
    <citation type="submission" date="2018-11" db="EMBL/GenBank/DDBJ databases">
        <authorList>
            <consortium name="Pathogen Informatics"/>
        </authorList>
    </citation>
    <scope>NUCLEOTIDE SEQUENCE [LARGE SCALE GENOMIC DNA]</scope>
    <source>
        <strain evidence="1 2">NST_G2</strain>
    </source>
</reference>
<evidence type="ECO:0000313" key="3">
    <source>
        <dbReference type="WBParaSite" id="SSLN_0000433501-mRNA-1"/>
    </source>
</evidence>
<dbReference type="AlphaFoldDB" id="A0A183SIZ3"/>
<dbReference type="OrthoDB" id="10471254at2759"/>
<dbReference type="EMBL" id="UYSU01032779">
    <property type="protein sequence ID" value="VDL90576.1"/>
    <property type="molecule type" value="Genomic_DNA"/>
</dbReference>
<protein>
    <submittedName>
        <fullName evidence="1 3">Uncharacterized protein</fullName>
    </submittedName>
</protein>
<proteinExistence type="predicted"/>
<sequence>MERGREIKAGVDFHFRQSIDCGVGDGGGLVENILIVFCSSRQDLHLLSEQRPAVGTEKRGGTFDGRSVDSFGGGEEVLLFVSLRVPLDFLGFAHHPGILHLRSHCCTRR</sequence>
<evidence type="ECO:0000313" key="1">
    <source>
        <dbReference type="EMBL" id="VDL90576.1"/>
    </source>
</evidence>
<name>A0A183SIZ3_SCHSO</name>
<dbReference type="WBParaSite" id="SSLN_0000433501-mRNA-1">
    <property type="protein sequence ID" value="SSLN_0000433501-mRNA-1"/>
    <property type="gene ID" value="SSLN_0000433501"/>
</dbReference>
<reference evidence="3" key="1">
    <citation type="submission" date="2016-06" db="UniProtKB">
        <authorList>
            <consortium name="WormBaseParasite"/>
        </authorList>
    </citation>
    <scope>IDENTIFICATION</scope>
</reference>
<accession>A0A183SIZ3</accession>